<keyword evidence="2" id="KW-0732">Signal</keyword>
<feature type="signal peptide" evidence="2">
    <location>
        <begin position="1"/>
        <end position="17"/>
    </location>
</feature>
<organism evidence="3 4">
    <name type="scientific">Lobosporangium transversale</name>
    <dbReference type="NCBI Taxonomy" id="64571"/>
    <lineage>
        <taxon>Eukaryota</taxon>
        <taxon>Fungi</taxon>
        <taxon>Fungi incertae sedis</taxon>
        <taxon>Mucoromycota</taxon>
        <taxon>Mortierellomycotina</taxon>
        <taxon>Mortierellomycetes</taxon>
        <taxon>Mortierellales</taxon>
        <taxon>Mortierellaceae</taxon>
        <taxon>Lobosporangium</taxon>
    </lineage>
</organism>
<gene>
    <name evidence="3" type="ORF">BCR41DRAFT_344636</name>
</gene>
<evidence type="ECO:0000256" key="2">
    <source>
        <dbReference type="SAM" id="SignalP"/>
    </source>
</evidence>
<name>A0A1Y2H0L9_9FUNG</name>
<dbReference type="InParanoid" id="A0A1Y2H0L9"/>
<proteinExistence type="predicted"/>
<reference evidence="3 4" key="1">
    <citation type="submission" date="2016-07" db="EMBL/GenBank/DDBJ databases">
        <title>Pervasive Adenine N6-methylation of Active Genes in Fungi.</title>
        <authorList>
            <consortium name="DOE Joint Genome Institute"/>
            <person name="Mondo S.J."/>
            <person name="Dannebaum R.O."/>
            <person name="Kuo R.C."/>
            <person name="Labutti K."/>
            <person name="Haridas S."/>
            <person name="Kuo A."/>
            <person name="Salamov A."/>
            <person name="Ahrendt S.R."/>
            <person name="Lipzen A."/>
            <person name="Sullivan W."/>
            <person name="Andreopoulos W.B."/>
            <person name="Clum A."/>
            <person name="Lindquist E."/>
            <person name="Daum C."/>
            <person name="Ramamoorthy G.K."/>
            <person name="Gryganskyi A."/>
            <person name="Culley D."/>
            <person name="Magnuson J.K."/>
            <person name="James T.Y."/>
            <person name="O'Malley M.A."/>
            <person name="Stajich J.E."/>
            <person name="Spatafora J.W."/>
            <person name="Visel A."/>
            <person name="Grigoriev I.V."/>
        </authorList>
    </citation>
    <scope>NUCLEOTIDE SEQUENCE [LARGE SCALE GENOMIC DNA]</scope>
    <source>
        <strain evidence="3 4">NRRL 3116</strain>
    </source>
</reference>
<keyword evidence="4" id="KW-1185">Reference proteome</keyword>
<feature type="region of interest" description="Disordered" evidence="1">
    <location>
        <begin position="266"/>
        <end position="285"/>
    </location>
</feature>
<dbReference type="Proteomes" id="UP000193648">
    <property type="component" value="Unassembled WGS sequence"/>
</dbReference>
<dbReference type="AlphaFoldDB" id="A0A1Y2H0L9"/>
<evidence type="ECO:0000313" key="4">
    <source>
        <dbReference type="Proteomes" id="UP000193648"/>
    </source>
</evidence>
<sequence length="285" mass="31956">MIFKPILLSCFATLTLALFSQNNNQAVLSRGLLTSLDTTNPNDHGEAIFENPKNHASAVASILVYSANQAGFRPRERGILDRTETFENYIRKAIDFPGFTKAYTEYEPLELTGDVQQFEQEVIKKYSSNINKKEEIARALTGLLNSLNKVDLGTKKKFQSQKDWLLTLTVINKPVNYYVTVTDVINVSLSLLMDTKTNTFRLNRQHATLVVVRFATNPEFLNQFAKQISSKIPTVKVQEALTTLSTGGLKNYNYVCSSINNNDNNGNDSNGWKIQGPESLTGTWD</sequence>
<dbReference type="EMBL" id="MCFF01000002">
    <property type="protein sequence ID" value="ORZ28088.1"/>
    <property type="molecule type" value="Genomic_DNA"/>
</dbReference>
<evidence type="ECO:0000313" key="3">
    <source>
        <dbReference type="EMBL" id="ORZ28088.1"/>
    </source>
</evidence>
<accession>A0A1Y2H0L9</accession>
<dbReference type="OrthoDB" id="2441166at2759"/>
<comment type="caution">
    <text evidence="3">The sequence shown here is derived from an EMBL/GenBank/DDBJ whole genome shotgun (WGS) entry which is preliminary data.</text>
</comment>
<dbReference type="RefSeq" id="XP_021885773.1">
    <property type="nucleotide sequence ID" value="XM_022022552.1"/>
</dbReference>
<feature type="chain" id="PRO_5011004628" evidence="2">
    <location>
        <begin position="18"/>
        <end position="285"/>
    </location>
</feature>
<dbReference type="GeneID" id="33564396"/>
<evidence type="ECO:0000256" key="1">
    <source>
        <dbReference type="SAM" id="MobiDB-lite"/>
    </source>
</evidence>
<protein>
    <submittedName>
        <fullName evidence="3">Uncharacterized protein</fullName>
    </submittedName>
</protein>